<keyword evidence="3" id="KW-1185">Reference proteome</keyword>
<comment type="caution">
    <text evidence="2">The sequence shown here is derived from an EMBL/GenBank/DDBJ whole genome shotgun (WGS) entry which is preliminary data.</text>
</comment>
<name>A0A412G0S2_9FIRM</name>
<dbReference type="Pfam" id="PF01177">
    <property type="entry name" value="Asp_Glu_race"/>
    <property type="match status" value="1"/>
</dbReference>
<comment type="similarity">
    <text evidence="1">Belongs to the HyuE racemase family.</text>
</comment>
<evidence type="ECO:0000313" key="3">
    <source>
        <dbReference type="Proteomes" id="UP000284178"/>
    </source>
</evidence>
<dbReference type="Proteomes" id="UP000284178">
    <property type="component" value="Unassembled WGS sequence"/>
</dbReference>
<evidence type="ECO:0000256" key="1">
    <source>
        <dbReference type="ARBA" id="ARBA00038414"/>
    </source>
</evidence>
<dbReference type="EMBL" id="QRUP01000010">
    <property type="protein sequence ID" value="RGR74017.1"/>
    <property type="molecule type" value="Genomic_DNA"/>
</dbReference>
<dbReference type="AlphaFoldDB" id="A0A412G0S2"/>
<organism evidence="2 3">
    <name type="scientific">Holdemania filiformis</name>
    <dbReference type="NCBI Taxonomy" id="61171"/>
    <lineage>
        <taxon>Bacteria</taxon>
        <taxon>Bacillati</taxon>
        <taxon>Bacillota</taxon>
        <taxon>Erysipelotrichia</taxon>
        <taxon>Erysipelotrichales</taxon>
        <taxon>Erysipelotrichaceae</taxon>
        <taxon>Holdemania</taxon>
    </lineage>
</organism>
<evidence type="ECO:0000313" key="2">
    <source>
        <dbReference type="EMBL" id="RGR74017.1"/>
    </source>
</evidence>
<dbReference type="InterPro" id="IPR015942">
    <property type="entry name" value="Asp/Glu/hydantoin_racemase"/>
</dbReference>
<dbReference type="InterPro" id="IPR053714">
    <property type="entry name" value="Iso_Racemase_Enz_sf"/>
</dbReference>
<accession>A0A412G0S2</accession>
<protein>
    <submittedName>
        <fullName evidence="2">Asp/Glu racemase</fullName>
    </submittedName>
</protein>
<dbReference type="Gene3D" id="3.40.50.12500">
    <property type="match status" value="1"/>
</dbReference>
<reference evidence="2 3" key="1">
    <citation type="submission" date="2018-08" db="EMBL/GenBank/DDBJ databases">
        <title>A genome reference for cultivated species of the human gut microbiota.</title>
        <authorList>
            <person name="Zou Y."/>
            <person name="Xue W."/>
            <person name="Luo G."/>
        </authorList>
    </citation>
    <scope>NUCLEOTIDE SEQUENCE [LARGE SCALE GENOMIC DNA]</scope>
    <source>
        <strain evidence="2 3">AF24-29</strain>
    </source>
</reference>
<proteinExistence type="inferred from homology"/>
<dbReference type="GeneID" id="83015615"/>
<dbReference type="RefSeq" id="WP_117895018.1">
    <property type="nucleotide sequence ID" value="NZ_CABJCV010000010.1"/>
</dbReference>
<dbReference type="GO" id="GO:0047661">
    <property type="term" value="F:amino-acid racemase activity"/>
    <property type="evidence" value="ECO:0007669"/>
    <property type="project" value="InterPro"/>
</dbReference>
<gene>
    <name evidence="2" type="ORF">DWY25_09395</name>
</gene>
<sequence length="219" mass="23921">MKIAVIHTGPVTLNPIKALFKQWLPEVEMVNIVDDSLLNDVMKAGHLTEAVTSRIVRYALMAQEMGCGAILNQCSSVSEAVDVARSCLRIPYFKIDEPMAKQAVETGPRIGLVATVETTLPPSRRLIEAEALKQNRTVTVQEYLVPGALAYLMETQDQEGHNRMVFDTIQKAAGENDVVVMAQGSMAILLPLCKTLAVPVLASLEAGVRQLIPIAERQE</sequence>